<name>I1X4G5_9BACT</name>
<proteinExistence type="predicted"/>
<dbReference type="EMBL" id="JQ256780">
    <property type="protein sequence ID" value="AFI78390.1"/>
    <property type="molecule type" value="Genomic_DNA"/>
</dbReference>
<evidence type="ECO:0000313" key="1">
    <source>
        <dbReference type="EMBL" id="AFI78390.1"/>
    </source>
</evidence>
<accession>I1X4G5</accession>
<protein>
    <recommendedName>
        <fullName evidence="2">Sulfur relay protein DsrC</fullName>
    </recommendedName>
</protein>
<dbReference type="AlphaFoldDB" id="I1X4G5"/>
<sequence length="63" mass="7282">MAQLSDLIIGHPEVTSFKELEFLVQHAGESGEMFIEFDVKPDFRDTPRNWQWVLEAAFTRGVD</sequence>
<organism evidence="1">
    <name type="scientific">uncultured bacterium ws101A12</name>
    <dbReference type="NCBI Taxonomy" id="1131826"/>
    <lineage>
        <taxon>Bacteria</taxon>
        <taxon>environmental samples</taxon>
    </lineage>
</organism>
<gene>
    <name evidence="1" type="ORF">ws101A12_0022</name>
</gene>
<evidence type="ECO:0008006" key="2">
    <source>
        <dbReference type="Google" id="ProtNLM"/>
    </source>
</evidence>
<reference evidence="1" key="1">
    <citation type="journal article" date="2012" name="ISME J.">
        <title>Roseobacter clade bacteria are abundant in coastal sediments and encode a novel combination of sulfur oxidation genes.</title>
        <authorList>
            <person name="Lenk S."/>
            <person name="Moraru C."/>
            <person name="Hahnke S."/>
            <person name="Arnds J."/>
            <person name="Richter M."/>
            <person name="Kube M."/>
            <person name="Reinhardt R."/>
            <person name="Brinkhoff T."/>
            <person name="Harder J."/>
            <person name="Amann R."/>
            <person name="Mussmann M."/>
        </authorList>
    </citation>
    <scope>NUCLEOTIDE SEQUENCE</scope>
</reference>